<feature type="transmembrane region" description="Helical" evidence="12">
    <location>
        <begin position="87"/>
        <end position="109"/>
    </location>
</feature>
<dbReference type="STRING" id="94643.A0A2A9MAL8"/>
<keyword evidence="10 13" id="KW-0675">Receptor</keyword>
<dbReference type="VEuPathDB" id="ToxoDB:BESB_017280"/>
<gene>
    <name evidence="13" type="ORF">BESB_017280</name>
</gene>
<dbReference type="GeneID" id="40306789"/>
<organism evidence="13 14">
    <name type="scientific">Besnoitia besnoiti</name>
    <name type="common">Apicomplexan protozoan</name>
    <dbReference type="NCBI Taxonomy" id="94643"/>
    <lineage>
        <taxon>Eukaryota</taxon>
        <taxon>Sar</taxon>
        <taxon>Alveolata</taxon>
        <taxon>Apicomplexa</taxon>
        <taxon>Conoidasida</taxon>
        <taxon>Coccidia</taxon>
        <taxon>Eucoccidiorida</taxon>
        <taxon>Eimeriorina</taxon>
        <taxon>Sarcocystidae</taxon>
        <taxon>Besnoitia</taxon>
    </lineage>
</organism>
<dbReference type="EMBL" id="NWUJ01000011">
    <property type="protein sequence ID" value="PFH32410.1"/>
    <property type="molecule type" value="Genomic_DNA"/>
</dbReference>
<evidence type="ECO:0000256" key="2">
    <source>
        <dbReference type="ARBA" id="ARBA00010120"/>
    </source>
</evidence>
<dbReference type="InterPro" id="IPR000133">
    <property type="entry name" value="ER_ret_rcpt"/>
</dbReference>
<evidence type="ECO:0000256" key="4">
    <source>
        <dbReference type="ARBA" id="ARBA00022692"/>
    </source>
</evidence>
<dbReference type="OrthoDB" id="7694678at2759"/>
<evidence type="ECO:0000256" key="3">
    <source>
        <dbReference type="ARBA" id="ARBA00022448"/>
    </source>
</evidence>
<reference evidence="13 14" key="1">
    <citation type="submission" date="2017-09" db="EMBL/GenBank/DDBJ databases">
        <title>Genome sequencing of Besnoitia besnoiti strain Bb-Ger1.</title>
        <authorList>
            <person name="Schares G."/>
            <person name="Venepally P."/>
            <person name="Lorenzi H.A."/>
        </authorList>
    </citation>
    <scope>NUCLEOTIDE SEQUENCE [LARGE SCALE GENOMIC DNA]</scope>
    <source>
        <strain evidence="13 14">Bb-Ger1</strain>
    </source>
</reference>
<keyword evidence="14" id="KW-1185">Reference proteome</keyword>
<comment type="caution">
    <text evidence="13">The sequence shown here is derived from an EMBL/GenBank/DDBJ whole genome shotgun (WGS) entry which is preliminary data.</text>
</comment>
<dbReference type="PRINTS" id="PR00660">
    <property type="entry name" value="ERLUMENR"/>
</dbReference>
<evidence type="ECO:0000313" key="14">
    <source>
        <dbReference type="Proteomes" id="UP000224006"/>
    </source>
</evidence>
<dbReference type="KEGG" id="bbes:BESB_017280"/>
<keyword evidence="6" id="KW-0931">ER-Golgi transport</keyword>
<feature type="region of interest" description="Disordered" evidence="11">
    <location>
        <begin position="304"/>
        <end position="331"/>
    </location>
</feature>
<feature type="compositionally biased region" description="Basic and acidic residues" evidence="11">
    <location>
        <begin position="348"/>
        <end position="362"/>
    </location>
</feature>
<dbReference type="GO" id="GO:0016192">
    <property type="term" value="P:vesicle-mediated transport"/>
    <property type="evidence" value="ECO:0007669"/>
    <property type="project" value="UniProtKB-KW"/>
</dbReference>
<dbReference type="GO" id="GO:0006621">
    <property type="term" value="P:protein retention in ER lumen"/>
    <property type="evidence" value="ECO:0007669"/>
    <property type="project" value="InterPro"/>
</dbReference>
<protein>
    <submittedName>
        <fullName evidence="13">Putative KDEL endoplasmic reticulum proteinretention receptor 2 (KDELR2)</fullName>
    </submittedName>
</protein>
<feature type="transmembrane region" description="Helical" evidence="12">
    <location>
        <begin position="151"/>
        <end position="172"/>
    </location>
</feature>
<accession>A0A2A9MAL8</accession>
<feature type="compositionally biased region" description="Low complexity" evidence="11">
    <location>
        <begin position="307"/>
        <end position="323"/>
    </location>
</feature>
<proteinExistence type="inferred from homology"/>
<keyword evidence="9 12" id="KW-0472">Membrane</keyword>
<evidence type="ECO:0000256" key="6">
    <source>
        <dbReference type="ARBA" id="ARBA00022892"/>
    </source>
</evidence>
<dbReference type="Proteomes" id="UP000224006">
    <property type="component" value="Chromosome X"/>
</dbReference>
<dbReference type="GO" id="GO:0005789">
    <property type="term" value="C:endoplasmic reticulum membrane"/>
    <property type="evidence" value="ECO:0007669"/>
    <property type="project" value="UniProtKB-SubCell"/>
</dbReference>
<dbReference type="GO" id="GO:0046923">
    <property type="term" value="F:ER retention sequence binding"/>
    <property type="evidence" value="ECO:0007669"/>
    <property type="project" value="InterPro"/>
</dbReference>
<evidence type="ECO:0000256" key="12">
    <source>
        <dbReference type="SAM" id="Phobius"/>
    </source>
</evidence>
<dbReference type="Pfam" id="PF00810">
    <property type="entry name" value="ER_lumen_recept"/>
    <property type="match status" value="1"/>
</dbReference>
<feature type="region of interest" description="Disordered" evidence="11">
    <location>
        <begin position="346"/>
        <end position="413"/>
    </location>
</feature>
<feature type="transmembrane region" description="Helical" evidence="12">
    <location>
        <begin position="213"/>
        <end position="234"/>
    </location>
</feature>
<evidence type="ECO:0000256" key="10">
    <source>
        <dbReference type="ARBA" id="ARBA00023170"/>
    </source>
</evidence>
<dbReference type="RefSeq" id="XP_029216419.1">
    <property type="nucleotide sequence ID" value="XM_029360443.1"/>
</dbReference>
<evidence type="ECO:0000256" key="7">
    <source>
        <dbReference type="ARBA" id="ARBA00022927"/>
    </source>
</evidence>
<evidence type="ECO:0000256" key="11">
    <source>
        <dbReference type="SAM" id="MobiDB-lite"/>
    </source>
</evidence>
<evidence type="ECO:0000256" key="9">
    <source>
        <dbReference type="ARBA" id="ARBA00023136"/>
    </source>
</evidence>
<feature type="compositionally biased region" description="Acidic residues" evidence="11">
    <location>
        <begin position="376"/>
        <end position="389"/>
    </location>
</feature>
<name>A0A2A9MAL8_BESBE</name>
<evidence type="ECO:0000256" key="8">
    <source>
        <dbReference type="ARBA" id="ARBA00022989"/>
    </source>
</evidence>
<evidence type="ECO:0000313" key="13">
    <source>
        <dbReference type="EMBL" id="PFH32410.1"/>
    </source>
</evidence>
<dbReference type="GO" id="GO:0015031">
    <property type="term" value="P:protein transport"/>
    <property type="evidence" value="ECO:0007669"/>
    <property type="project" value="UniProtKB-KW"/>
</dbReference>
<keyword evidence="8 12" id="KW-1133">Transmembrane helix</keyword>
<evidence type="ECO:0000256" key="5">
    <source>
        <dbReference type="ARBA" id="ARBA00022824"/>
    </source>
</evidence>
<feature type="transmembrane region" description="Helical" evidence="12">
    <location>
        <begin position="121"/>
        <end position="139"/>
    </location>
</feature>
<comment type="subcellular location">
    <subcellularLocation>
        <location evidence="1">Endoplasmic reticulum membrane</location>
        <topology evidence="1">Multi-pass membrane protein</topology>
    </subcellularLocation>
</comment>
<keyword evidence="7" id="KW-0653">Protein transport</keyword>
<keyword evidence="5" id="KW-0256">Endoplasmic reticulum</keyword>
<dbReference type="PANTHER" id="PTHR10585">
    <property type="entry name" value="ER LUMEN PROTEIN RETAINING RECEPTOR"/>
    <property type="match status" value="1"/>
</dbReference>
<evidence type="ECO:0000256" key="1">
    <source>
        <dbReference type="ARBA" id="ARBA00004477"/>
    </source>
</evidence>
<keyword evidence="4 12" id="KW-0812">Transmembrane</keyword>
<sequence length="413" mass="45895">MLQTWIRLLTLMGVAALFIVQQVFYPLVTVWVALGEYLHCMSYVLLLDLIVTNRGLKGLSVKTQICFLFVHWFRYLDSFFTTHHNHWIFALKVFYMVVSALLVLSLVCLRNTWERQKDTCSLLVLFLISLLLGSVNFFVDGVWPASTAEKTLHFFWIVSHYLQGFAMLPQFVFCYRDPDNKDSLLTAYVLALGSYRLAYAINWIERAYKENFFYMSGPLGLGILLVFLGDFLVYKLKNKSFISSLVLRIDDTIDASQQPLLQAVYGSNYERLSLADAASQLGTARIPPIEIDLQHVRVVGRPTEDISSLSTSSNSPATGSPGNPVKASQSSAVRLHGEGGVAAGVGIRPREAPRRDAPDDGRLSVPISPTALYKLDDDDSEFGEEEGDEIAFGVTDLAPEGRGGAGEAAAMRV</sequence>
<dbReference type="AlphaFoldDB" id="A0A2A9MAL8"/>
<feature type="transmembrane region" description="Helical" evidence="12">
    <location>
        <begin position="5"/>
        <end position="24"/>
    </location>
</feature>
<keyword evidence="3" id="KW-0813">Transport</keyword>
<comment type="similarity">
    <text evidence="2">Belongs to the ERD2 family.</text>
</comment>